<reference evidence="2 3" key="1">
    <citation type="journal article" date="2013" name="PLoS Genet.">
        <title>Genomic mechanisms accounting for the adaptation to parasitism in nematode-trapping fungi.</title>
        <authorList>
            <person name="Meerupati T."/>
            <person name="Andersson K.M."/>
            <person name="Friman E."/>
            <person name="Kumar D."/>
            <person name="Tunlid A."/>
            <person name="Ahren D."/>
        </authorList>
    </citation>
    <scope>NUCLEOTIDE SEQUENCE [LARGE SCALE GENOMIC DNA]</scope>
    <source>
        <strain evidence="2 3">CBS 200.50</strain>
    </source>
</reference>
<name>S8BLZ8_DACHA</name>
<sequence>MVVVSRSLIDHEVLAETIDTAVGDCLDKAARVIVPEDIVKSKKDTNYGKMLEEFAFPNGHLPHYEVSKGDLIGDQLEVKYGWRLPVSLGGAKKDNHRGLMKFSFSGLRSSVDRLVDAKTPIKGDAWSGIEERRALAQELMRRAWEHLASRVIMSLENMRRKDINIEALVASGGVASNRFLRQVLRKQLDFHGYETLELAFPSIEFCTDNAAMIAWTGYEMYEAGFESTMDIAPFRKWSLQPLDDIPETERDWEENAFGILGVSGWKRRGKY</sequence>
<dbReference type="InterPro" id="IPR000905">
    <property type="entry name" value="Gcp-like_dom"/>
</dbReference>
<accession>S8BLZ8</accession>
<dbReference type="SUPFAM" id="SSF53067">
    <property type="entry name" value="Actin-like ATPase domain"/>
    <property type="match status" value="1"/>
</dbReference>
<dbReference type="OMA" id="RENGIRW"/>
<dbReference type="GO" id="GO:0005739">
    <property type="term" value="C:mitochondrion"/>
    <property type="evidence" value="ECO:0007669"/>
    <property type="project" value="TreeGrafter"/>
</dbReference>
<proteinExistence type="predicted"/>
<gene>
    <name evidence="2" type="ORF">H072_5670</name>
</gene>
<dbReference type="PANTHER" id="PTHR11735:SF6">
    <property type="entry name" value="TRNA N6-ADENOSINE THREONYLCARBAMOYLTRANSFERASE, MITOCHONDRIAL"/>
    <property type="match status" value="1"/>
</dbReference>
<dbReference type="PANTHER" id="PTHR11735">
    <property type="entry name" value="TRNA N6-ADENOSINE THREONYLCARBAMOYLTRANSFERASE"/>
    <property type="match status" value="1"/>
</dbReference>
<keyword evidence="3" id="KW-1185">Reference proteome</keyword>
<reference evidence="3" key="2">
    <citation type="submission" date="2013-04" db="EMBL/GenBank/DDBJ databases">
        <title>Genomic mechanisms accounting for the adaptation to parasitism in nematode-trapping fungi.</title>
        <authorList>
            <person name="Ahren D.G."/>
        </authorList>
    </citation>
    <scope>NUCLEOTIDE SEQUENCE [LARGE SCALE GENOMIC DNA]</scope>
    <source>
        <strain evidence="3">CBS 200.50</strain>
    </source>
</reference>
<feature type="domain" description="Gcp-like" evidence="1">
    <location>
        <begin position="3"/>
        <end position="215"/>
    </location>
</feature>
<dbReference type="OrthoDB" id="10259622at2759"/>
<dbReference type="eggNOG" id="KOG2707">
    <property type="taxonomic scope" value="Eukaryota"/>
</dbReference>
<dbReference type="STRING" id="1284197.S8BLZ8"/>
<dbReference type="Gene3D" id="3.30.420.40">
    <property type="match status" value="1"/>
</dbReference>
<dbReference type="HOGENOM" id="CLU_023208_4_2_1"/>
<dbReference type="InterPro" id="IPR043129">
    <property type="entry name" value="ATPase_NBD"/>
</dbReference>
<evidence type="ECO:0000313" key="3">
    <source>
        <dbReference type="Proteomes" id="UP000015100"/>
    </source>
</evidence>
<dbReference type="EMBL" id="AQGS01000349">
    <property type="protein sequence ID" value="EPS40473.1"/>
    <property type="molecule type" value="Genomic_DNA"/>
</dbReference>
<dbReference type="AlphaFoldDB" id="S8BLZ8"/>
<evidence type="ECO:0000313" key="2">
    <source>
        <dbReference type="EMBL" id="EPS40473.1"/>
    </source>
</evidence>
<protein>
    <recommendedName>
        <fullName evidence="1">Gcp-like domain-containing protein</fullName>
    </recommendedName>
</protein>
<evidence type="ECO:0000259" key="1">
    <source>
        <dbReference type="Pfam" id="PF00814"/>
    </source>
</evidence>
<dbReference type="Proteomes" id="UP000015100">
    <property type="component" value="Unassembled WGS sequence"/>
</dbReference>
<dbReference type="Pfam" id="PF00814">
    <property type="entry name" value="TsaD"/>
    <property type="match status" value="1"/>
</dbReference>
<comment type="caution">
    <text evidence="2">The sequence shown here is derived from an EMBL/GenBank/DDBJ whole genome shotgun (WGS) entry which is preliminary data.</text>
</comment>
<dbReference type="GO" id="GO:0072670">
    <property type="term" value="P:mitochondrial tRNA threonylcarbamoyladenosine modification"/>
    <property type="evidence" value="ECO:0007669"/>
    <property type="project" value="TreeGrafter"/>
</dbReference>
<organism evidence="2 3">
    <name type="scientific">Dactylellina haptotyla (strain CBS 200.50)</name>
    <name type="common">Nematode-trapping fungus</name>
    <name type="synonym">Monacrosporium haptotylum</name>
    <dbReference type="NCBI Taxonomy" id="1284197"/>
    <lineage>
        <taxon>Eukaryota</taxon>
        <taxon>Fungi</taxon>
        <taxon>Dikarya</taxon>
        <taxon>Ascomycota</taxon>
        <taxon>Pezizomycotina</taxon>
        <taxon>Orbiliomycetes</taxon>
        <taxon>Orbiliales</taxon>
        <taxon>Orbiliaceae</taxon>
        <taxon>Dactylellina</taxon>
    </lineage>
</organism>